<evidence type="ECO:0000313" key="3">
    <source>
        <dbReference type="Proteomes" id="UP000029227"/>
    </source>
</evidence>
<protein>
    <submittedName>
        <fullName evidence="2">Uncharacterized protein</fullName>
    </submittedName>
</protein>
<comment type="caution">
    <text evidence="2">The sequence shown here is derived from an EMBL/GenBank/DDBJ whole genome shotgun (WGS) entry which is preliminary data.</text>
</comment>
<feature type="region of interest" description="Disordered" evidence="1">
    <location>
        <begin position="23"/>
        <end position="43"/>
    </location>
</feature>
<gene>
    <name evidence="2" type="ORF">JCM19237_258</name>
</gene>
<organism evidence="2 3">
    <name type="scientific">Photobacterium aphoticum</name>
    <dbReference type="NCBI Taxonomy" id="754436"/>
    <lineage>
        <taxon>Bacteria</taxon>
        <taxon>Pseudomonadati</taxon>
        <taxon>Pseudomonadota</taxon>
        <taxon>Gammaproteobacteria</taxon>
        <taxon>Vibrionales</taxon>
        <taxon>Vibrionaceae</taxon>
        <taxon>Photobacterium</taxon>
    </lineage>
</organism>
<reference evidence="2 3" key="1">
    <citation type="journal article" date="2014" name="Genome Announc.">
        <title>Draft Genome Sequences of Two Vibrionaceae Species, Vibrio ponticus C121 and Photobacterium aphoticum C119, Isolated as Coral Reef Microbiota.</title>
        <authorList>
            <person name="Al-saari N."/>
            <person name="Meirelles P.M."/>
            <person name="Mino S."/>
            <person name="Suda W."/>
            <person name="Oshima K."/>
            <person name="Hattori M."/>
            <person name="Ohkuma M."/>
            <person name="Thompson F.L."/>
            <person name="Gomez-Gil B."/>
            <person name="Sawabe T."/>
            <person name="Sawabe T."/>
        </authorList>
    </citation>
    <scope>NUCLEOTIDE SEQUENCE [LARGE SCALE GENOMIC DNA]</scope>
    <source>
        <strain evidence="2 3">JCM 19237</strain>
    </source>
</reference>
<accession>A0A090R027</accession>
<dbReference type="STRING" id="754436.JCM19237_258"/>
<dbReference type="Proteomes" id="UP000029227">
    <property type="component" value="Unassembled WGS sequence"/>
</dbReference>
<evidence type="ECO:0000256" key="1">
    <source>
        <dbReference type="SAM" id="MobiDB-lite"/>
    </source>
</evidence>
<proteinExistence type="predicted"/>
<sequence>MCGESGLYPFSTSPRFISLSPRMMSTSQSGRPSMLIPAVPIDE</sequence>
<dbReference type="AlphaFoldDB" id="A0A090R027"/>
<evidence type="ECO:0000313" key="2">
    <source>
        <dbReference type="EMBL" id="GAL07878.1"/>
    </source>
</evidence>
<dbReference type="EMBL" id="BBMN01000020">
    <property type="protein sequence ID" value="GAL07878.1"/>
    <property type="molecule type" value="Genomic_DNA"/>
</dbReference>
<name>A0A090R027_9GAMM</name>